<accession>A0A0B6ZNY0</accession>
<sequence length="54" mass="6190">MEYLTYCRVGRMMLFSMSIAIIVCMLFHLGRAADERESESSFDNDNVNEIPSPV</sequence>
<dbReference type="AlphaFoldDB" id="A0A0B6ZNY0"/>
<name>A0A0B6ZNY0_9EUPU</name>
<organism evidence="1">
    <name type="scientific">Arion vulgaris</name>
    <dbReference type="NCBI Taxonomy" id="1028688"/>
    <lineage>
        <taxon>Eukaryota</taxon>
        <taxon>Metazoa</taxon>
        <taxon>Spiralia</taxon>
        <taxon>Lophotrochozoa</taxon>
        <taxon>Mollusca</taxon>
        <taxon>Gastropoda</taxon>
        <taxon>Heterobranchia</taxon>
        <taxon>Euthyneura</taxon>
        <taxon>Panpulmonata</taxon>
        <taxon>Eupulmonata</taxon>
        <taxon>Stylommatophora</taxon>
        <taxon>Helicina</taxon>
        <taxon>Arionoidea</taxon>
        <taxon>Arionidae</taxon>
        <taxon>Arion</taxon>
    </lineage>
</organism>
<protein>
    <submittedName>
        <fullName evidence="1">Uncharacterized protein</fullName>
    </submittedName>
</protein>
<evidence type="ECO:0000313" key="1">
    <source>
        <dbReference type="EMBL" id="CEK70369.1"/>
    </source>
</evidence>
<dbReference type="EMBL" id="HACG01023504">
    <property type="protein sequence ID" value="CEK70369.1"/>
    <property type="molecule type" value="Transcribed_RNA"/>
</dbReference>
<reference evidence="1" key="1">
    <citation type="submission" date="2014-12" db="EMBL/GenBank/DDBJ databases">
        <title>Insight into the proteome of Arion vulgaris.</title>
        <authorList>
            <person name="Aradska J."/>
            <person name="Bulat T."/>
            <person name="Smidak R."/>
            <person name="Sarate P."/>
            <person name="Gangsoo J."/>
            <person name="Sialana F."/>
            <person name="Bilban M."/>
            <person name="Lubec G."/>
        </authorList>
    </citation>
    <scope>NUCLEOTIDE SEQUENCE</scope>
    <source>
        <tissue evidence="1">Skin</tissue>
    </source>
</reference>
<gene>
    <name evidence="1" type="primary">ORF73856</name>
</gene>
<proteinExistence type="predicted"/>